<dbReference type="AlphaFoldDB" id="A0A2T1GIX1"/>
<protein>
    <submittedName>
        <fullName evidence="2">Uncharacterized protein</fullName>
    </submittedName>
</protein>
<feature type="signal peptide" evidence="1">
    <location>
        <begin position="1"/>
        <end position="31"/>
    </location>
</feature>
<accession>A0A2T1GIX1</accession>
<keyword evidence="3" id="KW-1185">Reference proteome</keyword>
<name>A0A2T1GIX1_9CYAN</name>
<comment type="caution">
    <text evidence="2">The sequence shown here is derived from an EMBL/GenBank/DDBJ whole genome shotgun (WGS) entry which is preliminary data.</text>
</comment>
<evidence type="ECO:0000313" key="3">
    <source>
        <dbReference type="Proteomes" id="UP000238937"/>
    </source>
</evidence>
<dbReference type="EMBL" id="PVWO01000070">
    <property type="protein sequence ID" value="PSB57597.1"/>
    <property type="molecule type" value="Genomic_DNA"/>
</dbReference>
<gene>
    <name evidence="2" type="ORF">C7B77_07915</name>
</gene>
<evidence type="ECO:0000313" key="2">
    <source>
        <dbReference type="EMBL" id="PSB57597.1"/>
    </source>
</evidence>
<evidence type="ECO:0000256" key="1">
    <source>
        <dbReference type="SAM" id="SignalP"/>
    </source>
</evidence>
<sequence>MLNISKSPAVIFGCSAIVAASLGGFASSASAAEQFNGKNGQRGTFLIAQTIAPTNASNASGTNVTTINNPSIPQPIGPGGISPATTARIDGFVQSFQPLEANLSQARAEVTRLESITTAAPDPGPVRYSVDKGVADLASCGCPDAEAIGSTPATNTPSPELVAAREAEAKAAAELAAAKAEARQFIESVKSERSATSRTVDTSLW</sequence>
<proteinExistence type="predicted"/>
<dbReference type="Proteomes" id="UP000238937">
    <property type="component" value="Unassembled WGS sequence"/>
</dbReference>
<feature type="chain" id="PRO_5015461508" evidence="1">
    <location>
        <begin position="32"/>
        <end position="205"/>
    </location>
</feature>
<organism evidence="2 3">
    <name type="scientific">Chamaesiphon polymorphus CCALA 037</name>
    <dbReference type="NCBI Taxonomy" id="2107692"/>
    <lineage>
        <taxon>Bacteria</taxon>
        <taxon>Bacillati</taxon>
        <taxon>Cyanobacteriota</taxon>
        <taxon>Cyanophyceae</taxon>
        <taxon>Gomontiellales</taxon>
        <taxon>Chamaesiphonaceae</taxon>
        <taxon>Chamaesiphon</taxon>
    </lineage>
</organism>
<reference evidence="2 3" key="1">
    <citation type="submission" date="2018-03" db="EMBL/GenBank/DDBJ databases">
        <title>The ancient ancestry and fast evolution of plastids.</title>
        <authorList>
            <person name="Moore K.R."/>
            <person name="Magnabosco C."/>
            <person name="Momper L."/>
            <person name="Gold D.A."/>
            <person name="Bosak T."/>
            <person name="Fournier G.P."/>
        </authorList>
    </citation>
    <scope>NUCLEOTIDE SEQUENCE [LARGE SCALE GENOMIC DNA]</scope>
    <source>
        <strain evidence="2 3">CCALA 037</strain>
    </source>
</reference>
<keyword evidence="1" id="KW-0732">Signal</keyword>